<gene>
    <name evidence="1" type="ORF">K488DRAFT_92281</name>
</gene>
<keyword evidence="2" id="KW-1185">Reference proteome</keyword>
<sequence>MGLPRWPAASAMISKSCSYHQSPHPPEPPPNLDLERHTQQWMPLSSPHFPDEAKMLPFTQWISTYFDHPDLSARTLEFLVPSPRTPPLIWNDLDRFSQAVDAGTAPLADIIVAVGMPEHLACTCIVVLFDPAVRAVLPHMRVSHFVGVHAPAFLVHYFWVMKDMAACFSGTPVEFRLVEGANHFIFWDSPWETMDLYRELVA</sequence>
<name>A0ACB8Q486_9AGAM</name>
<evidence type="ECO:0000313" key="1">
    <source>
        <dbReference type="EMBL" id="KAI0026578.1"/>
    </source>
</evidence>
<reference evidence="1" key="1">
    <citation type="submission" date="2021-02" db="EMBL/GenBank/DDBJ databases">
        <authorList>
            <consortium name="DOE Joint Genome Institute"/>
            <person name="Ahrendt S."/>
            <person name="Looney B.P."/>
            <person name="Miyauchi S."/>
            <person name="Morin E."/>
            <person name="Drula E."/>
            <person name="Courty P.E."/>
            <person name="Chicoki N."/>
            <person name="Fauchery L."/>
            <person name="Kohler A."/>
            <person name="Kuo A."/>
            <person name="Labutti K."/>
            <person name="Pangilinan J."/>
            <person name="Lipzen A."/>
            <person name="Riley R."/>
            <person name="Andreopoulos W."/>
            <person name="He G."/>
            <person name="Johnson J."/>
            <person name="Barry K.W."/>
            <person name="Grigoriev I.V."/>
            <person name="Nagy L."/>
            <person name="Hibbett D."/>
            <person name="Henrissat B."/>
            <person name="Matheny P.B."/>
            <person name="Labbe J."/>
            <person name="Martin F."/>
        </authorList>
    </citation>
    <scope>NUCLEOTIDE SEQUENCE</scope>
    <source>
        <strain evidence="1">EC-137</strain>
    </source>
</reference>
<dbReference type="EMBL" id="MU274373">
    <property type="protein sequence ID" value="KAI0026578.1"/>
    <property type="molecule type" value="Genomic_DNA"/>
</dbReference>
<proteinExistence type="predicted"/>
<accession>A0ACB8Q486</accession>
<reference evidence="1" key="2">
    <citation type="journal article" date="2022" name="New Phytol.">
        <title>Evolutionary transition to the ectomycorrhizal habit in the genomes of a hyperdiverse lineage of mushroom-forming fungi.</title>
        <authorList>
            <person name="Looney B."/>
            <person name="Miyauchi S."/>
            <person name="Morin E."/>
            <person name="Drula E."/>
            <person name="Courty P.E."/>
            <person name="Kohler A."/>
            <person name="Kuo A."/>
            <person name="LaButti K."/>
            <person name="Pangilinan J."/>
            <person name="Lipzen A."/>
            <person name="Riley R."/>
            <person name="Andreopoulos W."/>
            <person name="He G."/>
            <person name="Johnson J."/>
            <person name="Nolan M."/>
            <person name="Tritt A."/>
            <person name="Barry K.W."/>
            <person name="Grigoriev I.V."/>
            <person name="Nagy L.G."/>
            <person name="Hibbett D."/>
            <person name="Henrissat B."/>
            <person name="Matheny P.B."/>
            <person name="Labbe J."/>
            <person name="Martin F.M."/>
        </authorList>
    </citation>
    <scope>NUCLEOTIDE SEQUENCE</scope>
    <source>
        <strain evidence="1">EC-137</strain>
    </source>
</reference>
<organism evidence="1 2">
    <name type="scientific">Vararia minispora EC-137</name>
    <dbReference type="NCBI Taxonomy" id="1314806"/>
    <lineage>
        <taxon>Eukaryota</taxon>
        <taxon>Fungi</taxon>
        <taxon>Dikarya</taxon>
        <taxon>Basidiomycota</taxon>
        <taxon>Agaricomycotina</taxon>
        <taxon>Agaricomycetes</taxon>
        <taxon>Russulales</taxon>
        <taxon>Lachnocladiaceae</taxon>
        <taxon>Vararia</taxon>
    </lineage>
</organism>
<evidence type="ECO:0000313" key="2">
    <source>
        <dbReference type="Proteomes" id="UP000814128"/>
    </source>
</evidence>
<protein>
    <submittedName>
        <fullName evidence="1">Uncharacterized protein</fullName>
    </submittedName>
</protein>
<dbReference type="Proteomes" id="UP000814128">
    <property type="component" value="Unassembled WGS sequence"/>
</dbReference>
<comment type="caution">
    <text evidence="1">The sequence shown here is derived from an EMBL/GenBank/DDBJ whole genome shotgun (WGS) entry which is preliminary data.</text>
</comment>